<dbReference type="Proteomes" id="UP000222542">
    <property type="component" value="Unassembled WGS sequence"/>
</dbReference>
<proteinExistence type="predicted"/>
<protein>
    <recommendedName>
        <fullName evidence="1">RNase H type-1 domain-containing protein</fullName>
    </recommendedName>
</protein>
<accession>A0A2G2ZAS2</accession>
<evidence type="ECO:0000313" key="2">
    <source>
        <dbReference type="EMBL" id="PHT79098.1"/>
    </source>
</evidence>
<dbReference type="InterPro" id="IPR012337">
    <property type="entry name" value="RNaseH-like_sf"/>
</dbReference>
<name>A0A2G2ZAS2_CAPAN</name>
<dbReference type="GO" id="GO:0003676">
    <property type="term" value="F:nucleic acid binding"/>
    <property type="evidence" value="ECO:0007669"/>
    <property type="project" value="InterPro"/>
</dbReference>
<dbReference type="CDD" id="cd06222">
    <property type="entry name" value="RNase_H_like"/>
    <property type="match status" value="1"/>
</dbReference>
<dbReference type="PANTHER" id="PTHR47723">
    <property type="entry name" value="OS05G0353850 PROTEIN"/>
    <property type="match status" value="1"/>
</dbReference>
<sequence length="90" mass="10028">MRPTLLTVKLNSDESCVHDICGGGYIVRDDQGRFISATSIPIGPVTSNIVKAVALLEGIKWCINRGLRLSIYEIDSLLVTKCIRREWKIP</sequence>
<dbReference type="InterPro" id="IPR044730">
    <property type="entry name" value="RNase_H-like_dom_plant"/>
</dbReference>
<gene>
    <name evidence="2" type="ORF">T459_17150</name>
</gene>
<feature type="domain" description="RNase H type-1" evidence="1">
    <location>
        <begin position="16"/>
        <end position="88"/>
    </location>
</feature>
<dbReference type="SUPFAM" id="SSF53098">
    <property type="entry name" value="Ribonuclease H-like"/>
    <property type="match status" value="1"/>
</dbReference>
<organism evidence="2 3">
    <name type="scientific">Capsicum annuum</name>
    <name type="common">Capsicum pepper</name>
    <dbReference type="NCBI Taxonomy" id="4072"/>
    <lineage>
        <taxon>Eukaryota</taxon>
        <taxon>Viridiplantae</taxon>
        <taxon>Streptophyta</taxon>
        <taxon>Embryophyta</taxon>
        <taxon>Tracheophyta</taxon>
        <taxon>Spermatophyta</taxon>
        <taxon>Magnoliopsida</taxon>
        <taxon>eudicotyledons</taxon>
        <taxon>Gunneridae</taxon>
        <taxon>Pentapetalae</taxon>
        <taxon>asterids</taxon>
        <taxon>lamiids</taxon>
        <taxon>Solanales</taxon>
        <taxon>Solanaceae</taxon>
        <taxon>Solanoideae</taxon>
        <taxon>Capsiceae</taxon>
        <taxon>Capsicum</taxon>
    </lineage>
</organism>
<dbReference type="Gene3D" id="3.30.420.10">
    <property type="entry name" value="Ribonuclease H-like superfamily/Ribonuclease H"/>
    <property type="match status" value="1"/>
</dbReference>
<keyword evidence="3" id="KW-1185">Reference proteome</keyword>
<evidence type="ECO:0000259" key="1">
    <source>
        <dbReference type="Pfam" id="PF13456"/>
    </source>
</evidence>
<comment type="caution">
    <text evidence="2">The sequence shown here is derived from an EMBL/GenBank/DDBJ whole genome shotgun (WGS) entry which is preliminary data.</text>
</comment>
<dbReference type="EMBL" id="AYRZ02000006">
    <property type="protein sequence ID" value="PHT79098.1"/>
    <property type="molecule type" value="Genomic_DNA"/>
</dbReference>
<dbReference type="PANTHER" id="PTHR47723:SF14">
    <property type="entry name" value="RNASE H TYPE-1 DOMAIN-CONTAINING PROTEIN"/>
    <property type="match status" value="1"/>
</dbReference>
<reference evidence="2 3" key="1">
    <citation type="journal article" date="2014" name="Nat. Genet.">
        <title>Genome sequence of the hot pepper provides insights into the evolution of pungency in Capsicum species.</title>
        <authorList>
            <person name="Kim S."/>
            <person name="Park M."/>
            <person name="Yeom S.I."/>
            <person name="Kim Y.M."/>
            <person name="Lee J.M."/>
            <person name="Lee H.A."/>
            <person name="Seo E."/>
            <person name="Choi J."/>
            <person name="Cheong K."/>
            <person name="Kim K.T."/>
            <person name="Jung K."/>
            <person name="Lee G.W."/>
            <person name="Oh S.K."/>
            <person name="Bae C."/>
            <person name="Kim S.B."/>
            <person name="Lee H.Y."/>
            <person name="Kim S.Y."/>
            <person name="Kim M.S."/>
            <person name="Kang B.C."/>
            <person name="Jo Y.D."/>
            <person name="Yang H.B."/>
            <person name="Jeong H.J."/>
            <person name="Kang W.H."/>
            <person name="Kwon J.K."/>
            <person name="Shin C."/>
            <person name="Lim J.Y."/>
            <person name="Park J.H."/>
            <person name="Huh J.H."/>
            <person name="Kim J.S."/>
            <person name="Kim B.D."/>
            <person name="Cohen O."/>
            <person name="Paran I."/>
            <person name="Suh M.C."/>
            <person name="Lee S.B."/>
            <person name="Kim Y.K."/>
            <person name="Shin Y."/>
            <person name="Noh S.J."/>
            <person name="Park J."/>
            <person name="Seo Y.S."/>
            <person name="Kwon S.Y."/>
            <person name="Kim H.A."/>
            <person name="Park J.M."/>
            <person name="Kim H.J."/>
            <person name="Choi S.B."/>
            <person name="Bosland P.W."/>
            <person name="Reeves G."/>
            <person name="Jo S.H."/>
            <person name="Lee B.W."/>
            <person name="Cho H.T."/>
            <person name="Choi H.S."/>
            <person name="Lee M.S."/>
            <person name="Yu Y."/>
            <person name="Do Choi Y."/>
            <person name="Park B.S."/>
            <person name="van Deynze A."/>
            <person name="Ashrafi H."/>
            <person name="Hill T."/>
            <person name="Kim W.T."/>
            <person name="Pai H.S."/>
            <person name="Ahn H.K."/>
            <person name="Yeam I."/>
            <person name="Giovannoni J.J."/>
            <person name="Rose J.K."/>
            <person name="Sorensen I."/>
            <person name="Lee S.J."/>
            <person name="Kim R.W."/>
            <person name="Choi I.Y."/>
            <person name="Choi B.S."/>
            <person name="Lim J.S."/>
            <person name="Lee Y.H."/>
            <person name="Choi D."/>
        </authorList>
    </citation>
    <scope>NUCLEOTIDE SEQUENCE [LARGE SCALE GENOMIC DNA]</scope>
    <source>
        <strain evidence="3">cv. CM334</strain>
    </source>
</reference>
<dbReference type="InterPro" id="IPR036397">
    <property type="entry name" value="RNaseH_sf"/>
</dbReference>
<reference evidence="2 3" key="2">
    <citation type="journal article" date="2017" name="Genome Biol.">
        <title>New reference genome sequences of hot pepper reveal the massive evolution of plant disease-resistance genes by retroduplication.</title>
        <authorList>
            <person name="Kim S."/>
            <person name="Park J."/>
            <person name="Yeom S.I."/>
            <person name="Kim Y.M."/>
            <person name="Seo E."/>
            <person name="Kim K.T."/>
            <person name="Kim M.S."/>
            <person name="Lee J.M."/>
            <person name="Cheong K."/>
            <person name="Shin H.S."/>
            <person name="Kim S.B."/>
            <person name="Han K."/>
            <person name="Lee J."/>
            <person name="Park M."/>
            <person name="Lee H.A."/>
            <person name="Lee H.Y."/>
            <person name="Lee Y."/>
            <person name="Oh S."/>
            <person name="Lee J.H."/>
            <person name="Choi E."/>
            <person name="Choi E."/>
            <person name="Lee S.E."/>
            <person name="Jeon J."/>
            <person name="Kim H."/>
            <person name="Choi G."/>
            <person name="Song H."/>
            <person name="Lee J."/>
            <person name="Lee S.C."/>
            <person name="Kwon J.K."/>
            <person name="Lee H.Y."/>
            <person name="Koo N."/>
            <person name="Hong Y."/>
            <person name="Kim R.W."/>
            <person name="Kang W.H."/>
            <person name="Huh J.H."/>
            <person name="Kang B.C."/>
            <person name="Yang T.J."/>
            <person name="Lee Y.H."/>
            <person name="Bennetzen J.L."/>
            <person name="Choi D."/>
        </authorList>
    </citation>
    <scope>NUCLEOTIDE SEQUENCE [LARGE SCALE GENOMIC DNA]</scope>
    <source>
        <strain evidence="3">cv. CM334</strain>
    </source>
</reference>
<dbReference type="Gramene" id="PHT79098">
    <property type="protein sequence ID" value="PHT79098"/>
    <property type="gene ID" value="T459_17150"/>
</dbReference>
<dbReference type="GO" id="GO:0004523">
    <property type="term" value="F:RNA-DNA hybrid ribonuclease activity"/>
    <property type="evidence" value="ECO:0007669"/>
    <property type="project" value="InterPro"/>
</dbReference>
<evidence type="ECO:0000313" key="3">
    <source>
        <dbReference type="Proteomes" id="UP000222542"/>
    </source>
</evidence>
<dbReference type="STRING" id="4072.A0A2G2ZAS2"/>
<dbReference type="Pfam" id="PF13456">
    <property type="entry name" value="RVT_3"/>
    <property type="match status" value="1"/>
</dbReference>
<dbReference type="OMA" id="CIRREWK"/>
<dbReference type="AlphaFoldDB" id="A0A2G2ZAS2"/>
<dbReference type="InterPro" id="IPR002156">
    <property type="entry name" value="RNaseH_domain"/>
</dbReference>
<dbReference type="InterPro" id="IPR053151">
    <property type="entry name" value="RNase_H-like"/>
</dbReference>